<sequence length="258" mass="28812">MRLGNPVSAPQPPPTCSHTLVRGCSSTNPRRLALFTTILSTLLTFLSLKIFTPTLVHSPVSTVIMYSGVELLDQESNMDLRTTNVTHCYKVSSTITALPTAQVYCFEFSSTFTVSETFNPTTINPTLEPKSTYTTSTHTTNNQPNLTASTNSSITGRLGLGDASFEFQQTNWVFGLLLTIAFVVVINWITITHRRVSLESRNFIEEMSVKRSELYLNTHPENSANMKLTDNDLLRAGISPYTIYESRMPGWTFPKIRL</sequence>
<feature type="compositionally biased region" description="Polar residues" evidence="1">
    <location>
        <begin position="141"/>
        <end position="150"/>
    </location>
</feature>
<evidence type="ECO:0000256" key="1">
    <source>
        <dbReference type="SAM" id="MobiDB-lite"/>
    </source>
</evidence>
<feature type="non-terminal residue" evidence="3">
    <location>
        <position position="258"/>
    </location>
</feature>
<dbReference type="OrthoDB" id="10313541at2759"/>
<keyword evidence="2" id="KW-0812">Transmembrane</keyword>
<dbReference type="EMBL" id="ML121546">
    <property type="protein sequence ID" value="RPB23460.1"/>
    <property type="molecule type" value="Genomic_DNA"/>
</dbReference>
<evidence type="ECO:0000313" key="4">
    <source>
        <dbReference type="Proteomes" id="UP000267821"/>
    </source>
</evidence>
<evidence type="ECO:0000256" key="2">
    <source>
        <dbReference type="SAM" id="Phobius"/>
    </source>
</evidence>
<reference evidence="3 4" key="1">
    <citation type="journal article" date="2018" name="Nat. Ecol. Evol.">
        <title>Pezizomycetes genomes reveal the molecular basis of ectomycorrhizal truffle lifestyle.</title>
        <authorList>
            <person name="Murat C."/>
            <person name="Payen T."/>
            <person name="Noel B."/>
            <person name="Kuo A."/>
            <person name="Morin E."/>
            <person name="Chen J."/>
            <person name="Kohler A."/>
            <person name="Krizsan K."/>
            <person name="Balestrini R."/>
            <person name="Da Silva C."/>
            <person name="Montanini B."/>
            <person name="Hainaut M."/>
            <person name="Levati E."/>
            <person name="Barry K.W."/>
            <person name="Belfiori B."/>
            <person name="Cichocki N."/>
            <person name="Clum A."/>
            <person name="Dockter R.B."/>
            <person name="Fauchery L."/>
            <person name="Guy J."/>
            <person name="Iotti M."/>
            <person name="Le Tacon F."/>
            <person name="Lindquist E.A."/>
            <person name="Lipzen A."/>
            <person name="Malagnac F."/>
            <person name="Mello A."/>
            <person name="Molinier V."/>
            <person name="Miyauchi S."/>
            <person name="Poulain J."/>
            <person name="Riccioni C."/>
            <person name="Rubini A."/>
            <person name="Sitrit Y."/>
            <person name="Splivallo R."/>
            <person name="Traeger S."/>
            <person name="Wang M."/>
            <person name="Zifcakova L."/>
            <person name="Wipf D."/>
            <person name="Zambonelli A."/>
            <person name="Paolocci F."/>
            <person name="Nowrousian M."/>
            <person name="Ottonello S."/>
            <person name="Baldrian P."/>
            <person name="Spatafora J.W."/>
            <person name="Henrissat B."/>
            <person name="Nagy L.G."/>
            <person name="Aury J.M."/>
            <person name="Wincker P."/>
            <person name="Grigoriev I.V."/>
            <person name="Bonfante P."/>
            <person name="Martin F.M."/>
        </authorList>
    </citation>
    <scope>NUCLEOTIDE SEQUENCE [LARGE SCALE GENOMIC DNA]</scope>
    <source>
        <strain evidence="3 4">ATCC MYA-4762</strain>
    </source>
</reference>
<feature type="transmembrane region" description="Helical" evidence="2">
    <location>
        <begin position="172"/>
        <end position="191"/>
    </location>
</feature>
<feature type="compositionally biased region" description="Low complexity" evidence="1">
    <location>
        <begin position="131"/>
        <end position="140"/>
    </location>
</feature>
<organism evidence="3 4">
    <name type="scientific">Terfezia boudieri ATCC MYA-4762</name>
    <dbReference type="NCBI Taxonomy" id="1051890"/>
    <lineage>
        <taxon>Eukaryota</taxon>
        <taxon>Fungi</taxon>
        <taxon>Dikarya</taxon>
        <taxon>Ascomycota</taxon>
        <taxon>Pezizomycotina</taxon>
        <taxon>Pezizomycetes</taxon>
        <taxon>Pezizales</taxon>
        <taxon>Pezizaceae</taxon>
        <taxon>Terfezia</taxon>
    </lineage>
</organism>
<dbReference type="Proteomes" id="UP000267821">
    <property type="component" value="Unassembled WGS sequence"/>
</dbReference>
<evidence type="ECO:0000313" key="3">
    <source>
        <dbReference type="EMBL" id="RPB23460.1"/>
    </source>
</evidence>
<proteinExistence type="predicted"/>
<name>A0A3N4LKY4_9PEZI</name>
<keyword evidence="4" id="KW-1185">Reference proteome</keyword>
<gene>
    <name evidence="3" type="ORF">L211DRAFT_838603</name>
</gene>
<keyword evidence="2" id="KW-1133">Transmembrane helix</keyword>
<protein>
    <submittedName>
        <fullName evidence="3">Uncharacterized protein</fullName>
    </submittedName>
</protein>
<feature type="region of interest" description="Disordered" evidence="1">
    <location>
        <begin position="125"/>
        <end position="150"/>
    </location>
</feature>
<accession>A0A3N4LKY4</accession>
<keyword evidence="2" id="KW-0472">Membrane</keyword>
<dbReference type="AlphaFoldDB" id="A0A3N4LKY4"/>
<feature type="transmembrane region" description="Helical" evidence="2">
    <location>
        <begin position="32"/>
        <end position="51"/>
    </location>
</feature>
<dbReference type="InParanoid" id="A0A3N4LKY4"/>